<sequence>MTISVSILETGTIRIRPSHRTQPATKNVGLRRLTVFTDRAWTEPLPINTYLISHPEGYILFDTGESPQTMQPGYFPSWSPFFHLAVDIHVREHEGIRARLNQHGISPSDLQAVVISHLHHDHGDGIADLDGADIFVSPEHWDAFKSPYHATMEGAVPSQWPKGFVPKLLERTGGPVGPWNSSYPITKDGKVIAVDTPGHVPGHICLIVYGDDATYLLGGDSTYDQDLLDREQTDGVNGNPLLAVESLKKIKKFASQEPIVILPAHDPDAAHRLALNEIYVPGYTAGTTPRECPQGHNWLLIWLLALGTIFIYRMRRR</sequence>
<evidence type="ECO:0000256" key="3">
    <source>
        <dbReference type="ARBA" id="ARBA00022723"/>
    </source>
</evidence>
<dbReference type="InterPro" id="IPR001279">
    <property type="entry name" value="Metallo-B-lactamas"/>
</dbReference>
<keyword evidence="5" id="KW-0862">Zinc</keyword>
<feature type="domain" description="Metallo-beta-lactamase" evidence="7">
    <location>
        <begin position="46"/>
        <end position="265"/>
    </location>
</feature>
<dbReference type="Gene3D" id="3.60.15.10">
    <property type="entry name" value="Ribonuclease Z/Hydroxyacylglutathione hydrolase-like"/>
    <property type="match status" value="1"/>
</dbReference>
<proteinExistence type="inferred from homology"/>
<dbReference type="InterPro" id="IPR051013">
    <property type="entry name" value="MBL_superfamily_lactonases"/>
</dbReference>
<dbReference type="PANTHER" id="PTHR42978:SF2">
    <property type="entry name" value="102 KBASES UNSTABLE REGION: FROM 1 TO 119443"/>
    <property type="match status" value="1"/>
</dbReference>
<dbReference type="SUPFAM" id="SSF56281">
    <property type="entry name" value="Metallo-hydrolase/oxidoreductase"/>
    <property type="match status" value="1"/>
</dbReference>
<reference evidence="8" key="1">
    <citation type="submission" date="2022-11" db="EMBL/GenBank/DDBJ databases">
        <authorList>
            <person name="Petersen C."/>
        </authorList>
    </citation>
    <scope>NUCLEOTIDE SEQUENCE</scope>
    <source>
        <strain evidence="8">IBT 29864</strain>
    </source>
</reference>
<dbReference type="RefSeq" id="XP_056555770.1">
    <property type="nucleotide sequence ID" value="XM_056700357.1"/>
</dbReference>
<dbReference type="GO" id="GO:0046872">
    <property type="term" value="F:metal ion binding"/>
    <property type="evidence" value="ECO:0007669"/>
    <property type="project" value="UniProtKB-KW"/>
</dbReference>
<keyword evidence="6" id="KW-1133">Transmembrane helix</keyword>
<dbReference type="PANTHER" id="PTHR42978">
    <property type="entry name" value="QUORUM-QUENCHING LACTONASE YTNP-RELATED-RELATED"/>
    <property type="match status" value="1"/>
</dbReference>
<keyword evidence="9" id="KW-1185">Reference proteome</keyword>
<dbReference type="Pfam" id="PF00753">
    <property type="entry name" value="Lactamase_B"/>
    <property type="match status" value="1"/>
</dbReference>
<dbReference type="GO" id="GO:0016787">
    <property type="term" value="F:hydrolase activity"/>
    <property type="evidence" value="ECO:0007669"/>
    <property type="project" value="UniProtKB-KW"/>
</dbReference>
<evidence type="ECO:0000259" key="7">
    <source>
        <dbReference type="SMART" id="SM00849"/>
    </source>
</evidence>
<dbReference type="InterPro" id="IPR036866">
    <property type="entry name" value="RibonucZ/Hydroxyglut_hydro"/>
</dbReference>
<comment type="similarity">
    <text evidence="2">Belongs to the metallo-beta-lactamase superfamily.</text>
</comment>
<evidence type="ECO:0000256" key="2">
    <source>
        <dbReference type="ARBA" id="ARBA00007749"/>
    </source>
</evidence>
<dbReference type="Proteomes" id="UP001147782">
    <property type="component" value="Unassembled WGS sequence"/>
</dbReference>
<evidence type="ECO:0000256" key="1">
    <source>
        <dbReference type="ARBA" id="ARBA00001947"/>
    </source>
</evidence>
<keyword evidence="3" id="KW-0479">Metal-binding</keyword>
<dbReference type="OrthoDB" id="10250730at2759"/>
<dbReference type="SMART" id="SM00849">
    <property type="entry name" value="Lactamase_B"/>
    <property type="match status" value="1"/>
</dbReference>
<accession>A0A9W9V9L5</accession>
<protein>
    <submittedName>
        <fullName evidence="8">Beta-lactamase-like protein</fullName>
    </submittedName>
</protein>
<gene>
    <name evidence="8" type="ORF">N7496_007428</name>
</gene>
<organism evidence="8 9">
    <name type="scientific">Penicillium cataractarum</name>
    <dbReference type="NCBI Taxonomy" id="2100454"/>
    <lineage>
        <taxon>Eukaryota</taxon>
        <taxon>Fungi</taxon>
        <taxon>Dikarya</taxon>
        <taxon>Ascomycota</taxon>
        <taxon>Pezizomycotina</taxon>
        <taxon>Eurotiomycetes</taxon>
        <taxon>Eurotiomycetidae</taxon>
        <taxon>Eurotiales</taxon>
        <taxon>Aspergillaceae</taxon>
        <taxon>Penicillium</taxon>
    </lineage>
</organism>
<keyword evidence="4" id="KW-0378">Hydrolase</keyword>
<dbReference type="CDD" id="cd07729">
    <property type="entry name" value="AHL_lactonase_MBL-fold"/>
    <property type="match status" value="1"/>
</dbReference>
<keyword evidence="6" id="KW-0812">Transmembrane</keyword>
<evidence type="ECO:0000313" key="9">
    <source>
        <dbReference type="Proteomes" id="UP001147782"/>
    </source>
</evidence>
<dbReference type="AlphaFoldDB" id="A0A9W9V9L5"/>
<reference evidence="8" key="2">
    <citation type="journal article" date="2023" name="IMA Fungus">
        <title>Comparative genomic study of the Penicillium genus elucidates a diverse pangenome and 15 lateral gene transfer events.</title>
        <authorList>
            <person name="Petersen C."/>
            <person name="Sorensen T."/>
            <person name="Nielsen M.R."/>
            <person name="Sondergaard T.E."/>
            <person name="Sorensen J.L."/>
            <person name="Fitzpatrick D.A."/>
            <person name="Frisvad J.C."/>
            <person name="Nielsen K.L."/>
        </authorList>
    </citation>
    <scope>NUCLEOTIDE SEQUENCE</scope>
    <source>
        <strain evidence="8">IBT 29864</strain>
    </source>
</reference>
<dbReference type="EMBL" id="JAPZBS010000005">
    <property type="protein sequence ID" value="KAJ5371336.1"/>
    <property type="molecule type" value="Genomic_DNA"/>
</dbReference>
<dbReference type="GeneID" id="81439536"/>
<name>A0A9W9V9L5_9EURO</name>
<feature type="transmembrane region" description="Helical" evidence="6">
    <location>
        <begin position="295"/>
        <end position="312"/>
    </location>
</feature>
<evidence type="ECO:0000256" key="6">
    <source>
        <dbReference type="SAM" id="Phobius"/>
    </source>
</evidence>
<evidence type="ECO:0000313" key="8">
    <source>
        <dbReference type="EMBL" id="KAJ5371336.1"/>
    </source>
</evidence>
<comment type="cofactor">
    <cofactor evidence="1">
        <name>Zn(2+)</name>
        <dbReference type="ChEBI" id="CHEBI:29105"/>
    </cofactor>
</comment>
<evidence type="ECO:0000256" key="4">
    <source>
        <dbReference type="ARBA" id="ARBA00022801"/>
    </source>
</evidence>
<keyword evidence="6" id="KW-0472">Membrane</keyword>
<evidence type="ECO:0000256" key="5">
    <source>
        <dbReference type="ARBA" id="ARBA00022833"/>
    </source>
</evidence>
<comment type="caution">
    <text evidence="8">The sequence shown here is derived from an EMBL/GenBank/DDBJ whole genome shotgun (WGS) entry which is preliminary data.</text>
</comment>